<feature type="coiled-coil region" evidence="1">
    <location>
        <begin position="268"/>
        <end position="337"/>
    </location>
</feature>
<comment type="caution">
    <text evidence="3">The sequence shown here is derived from an EMBL/GenBank/DDBJ whole genome shotgun (WGS) entry which is preliminary data.</text>
</comment>
<accession>A0A938XYF8</accession>
<keyword evidence="4" id="KW-1185">Reference proteome</keyword>
<dbReference type="AlphaFoldDB" id="A0A938XYF8"/>
<evidence type="ECO:0000256" key="1">
    <source>
        <dbReference type="SAM" id="Coils"/>
    </source>
</evidence>
<keyword evidence="1" id="KW-0175">Coiled coil</keyword>
<proteinExistence type="predicted"/>
<evidence type="ECO:0000313" key="3">
    <source>
        <dbReference type="EMBL" id="MBM9458777.1"/>
    </source>
</evidence>
<evidence type="ECO:0000313" key="4">
    <source>
        <dbReference type="Proteomes" id="UP000663791"/>
    </source>
</evidence>
<evidence type="ECO:0000256" key="2">
    <source>
        <dbReference type="SAM" id="MobiDB-lite"/>
    </source>
</evidence>
<dbReference type="RefSeq" id="WP_205290098.1">
    <property type="nucleotide sequence ID" value="NZ_CP074406.1"/>
</dbReference>
<name>A0A938XYF8_9ACTN</name>
<organism evidence="3 4">
    <name type="scientific">Nocardioides faecalis</name>
    <dbReference type="NCBI Taxonomy" id="2803858"/>
    <lineage>
        <taxon>Bacteria</taxon>
        <taxon>Bacillati</taxon>
        <taxon>Actinomycetota</taxon>
        <taxon>Actinomycetes</taxon>
        <taxon>Propionibacteriales</taxon>
        <taxon>Nocardioidaceae</taxon>
        <taxon>Nocardioides</taxon>
    </lineage>
</organism>
<feature type="region of interest" description="Disordered" evidence="2">
    <location>
        <begin position="1"/>
        <end position="59"/>
    </location>
</feature>
<dbReference type="EMBL" id="JAERTX010000002">
    <property type="protein sequence ID" value="MBM9458777.1"/>
    <property type="molecule type" value="Genomic_DNA"/>
</dbReference>
<reference evidence="3" key="1">
    <citation type="submission" date="2021-01" db="EMBL/GenBank/DDBJ databases">
        <title>Novel species in genus Nocardioides.</title>
        <authorList>
            <person name="Zhang G."/>
        </authorList>
    </citation>
    <scope>NUCLEOTIDE SEQUENCE</scope>
    <source>
        <strain evidence="3">Zg-536</strain>
    </source>
</reference>
<sequence>MSDDSIPEPGPKSGLEDSAQPVTPDEVAEPTGPAGDDTDASGGVQDAPRSRPKSKPKPVVTTVEELLTFAYESNARLLEFPKDALKKLPITDEGIESQSALVATLASTDPTMSVPFKLLQYAARQGVQLKRAEDGDVGRALNRLVDLALVALGHHPVFRVWTDQLLDPRRDPQPTTEHLRDAARQVDAEKLGVSSERFKPADSERLVKNAVACFGLLRALQREWTLDEFIDASYRAVWKFEAPEAVGLQRAASEIGASRDHAVLGIVGTNYLARIKRLDRQISQLERDAAAAWNRETRLRDELASAKNREEAALARAEALSADVVRLQKELAAERDNRVVDKSHMADDYETLRTRIIRRLGGEIDLLTDGLHALRNGAPNVAEEFLDRSLLALTREVEQLKDSSGGLA</sequence>
<protein>
    <submittedName>
        <fullName evidence="3">Uncharacterized protein</fullName>
    </submittedName>
</protein>
<dbReference type="Proteomes" id="UP000663791">
    <property type="component" value="Unassembled WGS sequence"/>
</dbReference>
<gene>
    <name evidence="3" type="ORF">JK386_02605</name>
</gene>